<reference evidence="6 7" key="1">
    <citation type="submission" date="2021-01" db="EMBL/GenBank/DDBJ databases">
        <title>Genome sequencing of Micromonospora fiedleri MG-37.</title>
        <authorList>
            <person name="Moreland P.E.J."/>
            <person name="Stach J.E.M."/>
        </authorList>
    </citation>
    <scope>NUCLEOTIDE SEQUENCE [LARGE SCALE GENOMIC DNA]</scope>
    <source>
        <strain evidence="6 7">MG-37</strain>
    </source>
</reference>
<feature type="non-terminal residue" evidence="6">
    <location>
        <position position="113"/>
    </location>
</feature>
<dbReference type="EMBL" id="JAETXL010000039">
    <property type="protein sequence ID" value="MBL6280491.1"/>
    <property type="molecule type" value="Genomic_DNA"/>
</dbReference>
<dbReference type="SUPFAM" id="SSF53850">
    <property type="entry name" value="Periplasmic binding protein-like II"/>
    <property type="match status" value="1"/>
</dbReference>
<evidence type="ECO:0000313" key="7">
    <source>
        <dbReference type="Proteomes" id="UP000661193"/>
    </source>
</evidence>
<dbReference type="RefSeq" id="WP_307817153.1">
    <property type="nucleotide sequence ID" value="NZ_JAETXL010000039.1"/>
</dbReference>
<evidence type="ECO:0000256" key="3">
    <source>
        <dbReference type="ARBA" id="ARBA00022729"/>
    </source>
</evidence>
<proteinExistence type="inferred from homology"/>
<organism evidence="6 7">
    <name type="scientific">Micromonospora fiedleri</name>
    <dbReference type="NCBI Taxonomy" id="1157498"/>
    <lineage>
        <taxon>Bacteria</taxon>
        <taxon>Bacillati</taxon>
        <taxon>Actinomycetota</taxon>
        <taxon>Actinomycetes</taxon>
        <taxon>Micromonosporales</taxon>
        <taxon>Micromonosporaceae</taxon>
        <taxon>Micromonospora</taxon>
    </lineage>
</organism>
<keyword evidence="2" id="KW-0813">Transport</keyword>
<feature type="chain" id="PRO_5047093118" evidence="4">
    <location>
        <begin position="26"/>
        <end position="113"/>
    </location>
</feature>
<comment type="similarity">
    <text evidence="1">Belongs to the bacterial solute-binding protein 5 family.</text>
</comment>
<evidence type="ECO:0000256" key="2">
    <source>
        <dbReference type="ARBA" id="ARBA00022448"/>
    </source>
</evidence>
<dbReference type="InterPro" id="IPR039424">
    <property type="entry name" value="SBP_5"/>
</dbReference>
<comment type="caution">
    <text evidence="6">The sequence shown here is derived from an EMBL/GenBank/DDBJ whole genome shotgun (WGS) entry which is preliminary data.</text>
</comment>
<dbReference type="Proteomes" id="UP000661193">
    <property type="component" value="Unassembled WGS sequence"/>
</dbReference>
<keyword evidence="7" id="KW-1185">Reference proteome</keyword>
<feature type="signal peptide" evidence="4">
    <location>
        <begin position="1"/>
        <end position="25"/>
    </location>
</feature>
<feature type="domain" description="Solute-binding protein family 5" evidence="5">
    <location>
        <begin position="80"/>
        <end position="112"/>
    </location>
</feature>
<accession>A0ABS1UYT4</accession>
<dbReference type="Gene3D" id="3.40.190.10">
    <property type="entry name" value="Periplasmic binding protein-like II"/>
    <property type="match status" value="1"/>
</dbReference>
<gene>
    <name evidence="6" type="ORF">JMF97_30540</name>
</gene>
<dbReference type="InterPro" id="IPR000914">
    <property type="entry name" value="SBP_5_dom"/>
</dbReference>
<dbReference type="PANTHER" id="PTHR30290:SF9">
    <property type="entry name" value="OLIGOPEPTIDE-BINDING PROTEIN APPA"/>
    <property type="match status" value="1"/>
</dbReference>
<name>A0ABS1UYT4_9ACTN</name>
<evidence type="ECO:0000256" key="1">
    <source>
        <dbReference type="ARBA" id="ARBA00005695"/>
    </source>
</evidence>
<keyword evidence="3 4" id="KW-0732">Signal</keyword>
<evidence type="ECO:0000259" key="5">
    <source>
        <dbReference type="Pfam" id="PF00496"/>
    </source>
</evidence>
<sequence>MRTTTRSTAILLLLVAATAACGTSAAQTGDAQPTTGGALTFATAVEPDCLDPAVSARDVTGVINRNIFDSLVRQAPDGSFHPWLAERWETAPDGRAYTFHLRSGVRFHDGTTL</sequence>
<dbReference type="Pfam" id="PF00496">
    <property type="entry name" value="SBP_bac_5"/>
    <property type="match status" value="1"/>
</dbReference>
<dbReference type="PANTHER" id="PTHR30290">
    <property type="entry name" value="PERIPLASMIC BINDING COMPONENT OF ABC TRANSPORTER"/>
    <property type="match status" value="1"/>
</dbReference>
<evidence type="ECO:0000313" key="6">
    <source>
        <dbReference type="EMBL" id="MBL6280491.1"/>
    </source>
</evidence>
<protein>
    <submittedName>
        <fullName evidence="6">ABC transporter substrate-binding protein</fullName>
    </submittedName>
</protein>
<dbReference type="PROSITE" id="PS51257">
    <property type="entry name" value="PROKAR_LIPOPROTEIN"/>
    <property type="match status" value="1"/>
</dbReference>
<evidence type="ECO:0000256" key="4">
    <source>
        <dbReference type="SAM" id="SignalP"/>
    </source>
</evidence>